<organism evidence="2 3">
    <name type="scientific">Clathrospora elynae</name>
    <dbReference type="NCBI Taxonomy" id="706981"/>
    <lineage>
        <taxon>Eukaryota</taxon>
        <taxon>Fungi</taxon>
        <taxon>Dikarya</taxon>
        <taxon>Ascomycota</taxon>
        <taxon>Pezizomycotina</taxon>
        <taxon>Dothideomycetes</taxon>
        <taxon>Pleosporomycetidae</taxon>
        <taxon>Pleosporales</taxon>
        <taxon>Diademaceae</taxon>
        <taxon>Clathrospora</taxon>
    </lineage>
</organism>
<name>A0A6A5T7S2_9PLEO</name>
<evidence type="ECO:0000313" key="2">
    <source>
        <dbReference type="EMBL" id="KAF1945037.1"/>
    </source>
</evidence>
<gene>
    <name evidence="2" type="ORF">EJ02DRAFT_66239</name>
</gene>
<reference evidence="2" key="1">
    <citation type="journal article" date="2020" name="Stud. Mycol.">
        <title>101 Dothideomycetes genomes: a test case for predicting lifestyles and emergence of pathogens.</title>
        <authorList>
            <person name="Haridas S."/>
            <person name="Albert R."/>
            <person name="Binder M."/>
            <person name="Bloem J."/>
            <person name="Labutti K."/>
            <person name="Salamov A."/>
            <person name="Andreopoulos B."/>
            <person name="Baker S."/>
            <person name="Barry K."/>
            <person name="Bills G."/>
            <person name="Bluhm B."/>
            <person name="Cannon C."/>
            <person name="Castanera R."/>
            <person name="Culley D."/>
            <person name="Daum C."/>
            <person name="Ezra D."/>
            <person name="Gonzalez J."/>
            <person name="Henrissat B."/>
            <person name="Kuo A."/>
            <person name="Liang C."/>
            <person name="Lipzen A."/>
            <person name="Lutzoni F."/>
            <person name="Magnuson J."/>
            <person name="Mondo S."/>
            <person name="Nolan M."/>
            <person name="Ohm R."/>
            <person name="Pangilinan J."/>
            <person name="Park H.-J."/>
            <person name="Ramirez L."/>
            <person name="Alfaro M."/>
            <person name="Sun H."/>
            <person name="Tritt A."/>
            <person name="Yoshinaga Y."/>
            <person name="Zwiers L.-H."/>
            <person name="Turgeon B."/>
            <person name="Goodwin S."/>
            <person name="Spatafora J."/>
            <person name="Crous P."/>
            <person name="Grigoriev I."/>
        </authorList>
    </citation>
    <scope>NUCLEOTIDE SEQUENCE</scope>
    <source>
        <strain evidence="2">CBS 161.51</strain>
    </source>
</reference>
<evidence type="ECO:0000256" key="1">
    <source>
        <dbReference type="SAM" id="SignalP"/>
    </source>
</evidence>
<accession>A0A6A5T7S2</accession>
<proteinExistence type="predicted"/>
<keyword evidence="3" id="KW-1185">Reference proteome</keyword>
<protein>
    <recommendedName>
        <fullName evidence="4">REJ domain-containing protein</fullName>
    </recommendedName>
</protein>
<feature type="chain" id="PRO_5025609099" description="REJ domain-containing protein" evidence="1">
    <location>
        <begin position="20"/>
        <end position="71"/>
    </location>
</feature>
<evidence type="ECO:0008006" key="4">
    <source>
        <dbReference type="Google" id="ProtNLM"/>
    </source>
</evidence>
<dbReference type="Proteomes" id="UP000800038">
    <property type="component" value="Unassembled WGS sequence"/>
</dbReference>
<keyword evidence="1" id="KW-0732">Signal</keyword>
<dbReference type="AlphaFoldDB" id="A0A6A5T7S2"/>
<evidence type="ECO:0000313" key="3">
    <source>
        <dbReference type="Proteomes" id="UP000800038"/>
    </source>
</evidence>
<feature type="signal peptide" evidence="1">
    <location>
        <begin position="1"/>
        <end position="19"/>
    </location>
</feature>
<dbReference type="EMBL" id="ML976012">
    <property type="protein sequence ID" value="KAF1945037.1"/>
    <property type="molecule type" value="Genomic_DNA"/>
</dbReference>
<sequence>MSALIITLVHCAASLLTTAHPRLEPPQLVYPAPSPSSTPLPAPAPLPFFSAPWSSSSRTFPLSTFIYRPPT</sequence>